<protein>
    <recommendedName>
        <fullName evidence="5">Ribosome maturation factor RimM</fullName>
    </recommendedName>
</protein>
<dbReference type="InterPro" id="IPR002676">
    <property type="entry name" value="RimM_N"/>
</dbReference>
<evidence type="ECO:0000259" key="7">
    <source>
        <dbReference type="Pfam" id="PF24986"/>
    </source>
</evidence>
<keyword evidence="9" id="KW-1185">Reference proteome</keyword>
<name>A0A2Z3HUF8_9CAUL</name>
<evidence type="ECO:0000259" key="6">
    <source>
        <dbReference type="Pfam" id="PF01782"/>
    </source>
</evidence>
<reference evidence="9" key="1">
    <citation type="submission" date="2018-05" db="EMBL/GenBank/DDBJ databases">
        <title>Genome sequencing of Phenylobacterium sp. HYN0004.</title>
        <authorList>
            <person name="Yi H."/>
            <person name="Baek C."/>
        </authorList>
    </citation>
    <scope>NUCLEOTIDE SEQUENCE [LARGE SCALE GENOMIC DNA]</scope>
    <source>
        <strain evidence="9">HYN0004</strain>
    </source>
</reference>
<accession>A0A2Z3HUF8</accession>
<dbReference type="GO" id="GO:0006364">
    <property type="term" value="P:rRNA processing"/>
    <property type="evidence" value="ECO:0007669"/>
    <property type="project" value="UniProtKB-UniRule"/>
</dbReference>
<dbReference type="InterPro" id="IPR009000">
    <property type="entry name" value="Transl_B-barrel_sf"/>
</dbReference>
<evidence type="ECO:0000313" key="9">
    <source>
        <dbReference type="Proteomes" id="UP000247763"/>
    </source>
</evidence>
<evidence type="ECO:0000256" key="1">
    <source>
        <dbReference type="ARBA" id="ARBA00022490"/>
    </source>
</evidence>
<keyword evidence="4 5" id="KW-0143">Chaperone</keyword>
<dbReference type="GO" id="GO:0005737">
    <property type="term" value="C:cytoplasm"/>
    <property type="evidence" value="ECO:0007669"/>
    <property type="project" value="UniProtKB-SubCell"/>
</dbReference>
<dbReference type="Pfam" id="PF01782">
    <property type="entry name" value="RimM"/>
    <property type="match status" value="1"/>
</dbReference>
<dbReference type="GO" id="GO:0042274">
    <property type="term" value="P:ribosomal small subunit biogenesis"/>
    <property type="evidence" value="ECO:0007669"/>
    <property type="project" value="UniProtKB-UniRule"/>
</dbReference>
<feature type="domain" description="Ribosome maturation factor RimM PRC barrel" evidence="7">
    <location>
        <begin position="100"/>
        <end position="164"/>
    </location>
</feature>
<sequence>MSDRLILVGRIAGAFGVRGDVRVTSFTADPMTLAGFRDLKRADGSPAPALSGARPVKGGLVARASGVETREQAEALRGLKLHVPRSALPAEEEDEFYLADLVGMRVETPDGQVLGAVRGVQDFGAGDLLEIKPEGAPSFWLPFTREAVPEVDVAGGRIVAVPPAETE</sequence>
<dbReference type="GO" id="GO:0043022">
    <property type="term" value="F:ribosome binding"/>
    <property type="evidence" value="ECO:0007669"/>
    <property type="project" value="InterPro"/>
</dbReference>
<dbReference type="EMBL" id="CP029479">
    <property type="protein sequence ID" value="AWM76329.1"/>
    <property type="molecule type" value="Genomic_DNA"/>
</dbReference>
<organism evidence="8 9">
    <name type="scientific">Phenylobacterium parvum</name>
    <dbReference type="NCBI Taxonomy" id="2201350"/>
    <lineage>
        <taxon>Bacteria</taxon>
        <taxon>Pseudomonadati</taxon>
        <taxon>Pseudomonadota</taxon>
        <taxon>Alphaproteobacteria</taxon>
        <taxon>Caulobacterales</taxon>
        <taxon>Caulobacteraceae</taxon>
        <taxon>Phenylobacterium</taxon>
    </lineage>
</organism>
<dbReference type="GO" id="GO:0005840">
    <property type="term" value="C:ribosome"/>
    <property type="evidence" value="ECO:0007669"/>
    <property type="project" value="InterPro"/>
</dbReference>
<dbReference type="HAMAP" id="MF_00014">
    <property type="entry name" value="Ribosome_mat_RimM"/>
    <property type="match status" value="1"/>
</dbReference>
<dbReference type="Gene3D" id="2.40.30.60">
    <property type="entry name" value="RimM"/>
    <property type="match status" value="1"/>
</dbReference>
<gene>
    <name evidence="5 8" type="primary">rimM</name>
    <name evidence="8" type="ORF">HYN04_00275</name>
</gene>
<evidence type="ECO:0000256" key="5">
    <source>
        <dbReference type="HAMAP-Rule" id="MF_00014"/>
    </source>
</evidence>
<dbReference type="PANTHER" id="PTHR33692">
    <property type="entry name" value="RIBOSOME MATURATION FACTOR RIMM"/>
    <property type="match status" value="1"/>
</dbReference>
<dbReference type="SUPFAM" id="SSF50346">
    <property type="entry name" value="PRC-barrel domain"/>
    <property type="match status" value="1"/>
</dbReference>
<evidence type="ECO:0000256" key="3">
    <source>
        <dbReference type="ARBA" id="ARBA00022552"/>
    </source>
</evidence>
<dbReference type="Pfam" id="PF24986">
    <property type="entry name" value="PRC_RimM"/>
    <property type="match status" value="1"/>
</dbReference>
<dbReference type="RefSeq" id="WP_110448898.1">
    <property type="nucleotide sequence ID" value="NZ_CP029479.1"/>
</dbReference>
<comment type="domain">
    <text evidence="5">The PRC barrel domain binds ribosomal protein uS19.</text>
</comment>
<comment type="similarity">
    <text evidence="5">Belongs to the RimM family.</text>
</comment>
<dbReference type="AlphaFoldDB" id="A0A2Z3HUF8"/>
<dbReference type="Gene3D" id="2.30.30.240">
    <property type="entry name" value="PRC-barrel domain"/>
    <property type="match status" value="1"/>
</dbReference>
<dbReference type="InterPro" id="IPR036976">
    <property type="entry name" value="RimM_N_sf"/>
</dbReference>
<keyword evidence="3 5" id="KW-0698">rRNA processing</keyword>
<dbReference type="Proteomes" id="UP000247763">
    <property type="component" value="Chromosome"/>
</dbReference>
<keyword evidence="1 5" id="KW-0963">Cytoplasm</keyword>
<keyword evidence="2 5" id="KW-0690">Ribosome biogenesis</keyword>
<dbReference type="PANTHER" id="PTHR33692:SF1">
    <property type="entry name" value="RIBOSOME MATURATION FACTOR RIMM"/>
    <property type="match status" value="1"/>
</dbReference>
<comment type="function">
    <text evidence="5">An accessory protein needed during the final step in the assembly of 30S ribosomal subunit, possibly for assembly of the head region. Essential for efficient processing of 16S rRNA. May be needed both before and after RbfA during the maturation of 16S rRNA. It has affinity for free ribosomal 30S subunits but not for 70S ribosomes.</text>
</comment>
<dbReference type="NCBIfam" id="TIGR02273">
    <property type="entry name" value="16S_RimM"/>
    <property type="match status" value="1"/>
</dbReference>
<dbReference type="InterPro" id="IPR011961">
    <property type="entry name" value="RimM"/>
</dbReference>
<evidence type="ECO:0000256" key="4">
    <source>
        <dbReference type="ARBA" id="ARBA00023186"/>
    </source>
</evidence>
<proteinExistence type="inferred from homology"/>
<dbReference type="InterPro" id="IPR011033">
    <property type="entry name" value="PRC_barrel-like_sf"/>
</dbReference>
<dbReference type="SUPFAM" id="SSF50447">
    <property type="entry name" value="Translation proteins"/>
    <property type="match status" value="1"/>
</dbReference>
<comment type="subunit">
    <text evidence="5">Binds ribosomal protein uS19.</text>
</comment>
<dbReference type="InterPro" id="IPR056792">
    <property type="entry name" value="PRC_RimM"/>
</dbReference>
<feature type="domain" description="RimM N-terminal" evidence="6">
    <location>
        <begin position="8"/>
        <end position="86"/>
    </location>
</feature>
<dbReference type="KEGG" id="phb:HYN04_00275"/>
<evidence type="ECO:0000256" key="2">
    <source>
        <dbReference type="ARBA" id="ARBA00022517"/>
    </source>
</evidence>
<evidence type="ECO:0000313" key="8">
    <source>
        <dbReference type="EMBL" id="AWM76329.1"/>
    </source>
</evidence>
<dbReference type="OrthoDB" id="9788191at2"/>
<comment type="subcellular location">
    <subcellularLocation>
        <location evidence="5">Cytoplasm</location>
    </subcellularLocation>
</comment>